<dbReference type="Proteomes" id="UP000050761">
    <property type="component" value="Unassembled WGS sequence"/>
</dbReference>
<evidence type="ECO:0000313" key="1">
    <source>
        <dbReference type="EMBL" id="VDO64179.1"/>
    </source>
</evidence>
<evidence type="ECO:0000313" key="2">
    <source>
        <dbReference type="Proteomes" id="UP000050761"/>
    </source>
</evidence>
<dbReference type="AlphaFoldDB" id="A0A183FFL6"/>
<accession>A0A183FFL6</accession>
<accession>A0A3P7XEN1</accession>
<reference evidence="3" key="2">
    <citation type="submission" date="2019-09" db="UniProtKB">
        <authorList>
            <consortium name="WormBaseParasite"/>
        </authorList>
    </citation>
    <scope>IDENTIFICATION</scope>
</reference>
<name>A0A183FFL6_HELPZ</name>
<organism evidence="2 3">
    <name type="scientific">Heligmosomoides polygyrus</name>
    <name type="common">Parasitic roundworm</name>
    <dbReference type="NCBI Taxonomy" id="6339"/>
    <lineage>
        <taxon>Eukaryota</taxon>
        <taxon>Metazoa</taxon>
        <taxon>Ecdysozoa</taxon>
        <taxon>Nematoda</taxon>
        <taxon>Chromadorea</taxon>
        <taxon>Rhabditida</taxon>
        <taxon>Rhabditina</taxon>
        <taxon>Rhabditomorpha</taxon>
        <taxon>Strongyloidea</taxon>
        <taxon>Heligmosomidae</taxon>
        <taxon>Heligmosomoides</taxon>
    </lineage>
</organism>
<gene>
    <name evidence="1" type="ORF">HPBE_LOCUS5331</name>
</gene>
<proteinExistence type="predicted"/>
<dbReference type="WBParaSite" id="HPBE_0000533001-mRNA-1">
    <property type="protein sequence ID" value="HPBE_0000533001-mRNA-1"/>
    <property type="gene ID" value="HPBE_0000533001"/>
</dbReference>
<reference evidence="1 2" key="1">
    <citation type="submission" date="2018-11" db="EMBL/GenBank/DDBJ databases">
        <authorList>
            <consortium name="Pathogen Informatics"/>
        </authorList>
    </citation>
    <scope>NUCLEOTIDE SEQUENCE [LARGE SCALE GENOMIC DNA]</scope>
</reference>
<evidence type="ECO:0000313" key="3">
    <source>
        <dbReference type="WBParaSite" id="HPBE_0000533001-mRNA-1"/>
    </source>
</evidence>
<dbReference type="EMBL" id="UZAH01025452">
    <property type="protein sequence ID" value="VDO64179.1"/>
    <property type="molecule type" value="Genomic_DNA"/>
</dbReference>
<keyword evidence="2" id="KW-1185">Reference proteome</keyword>
<protein>
    <submittedName>
        <fullName evidence="1 3">Uncharacterized protein</fullName>
    </submittedName>
</protein>
<sequence length="157" mass="18253">MVQAVHPMEREHLAMVVDKHLAVHPMEREHLVMEVPRLLAPHPMEREHPVMEVDKHLAVHPMEREHLVMEVDSAAQMPHRDIMEPNRPITQESVAGVLLLRVLGRHTTVRNLRSMQLVRRAPMVHLLGRELELQTRRNFISEMISMDPRIEAGRILA</sequence>